<dbReference type="AlphaFoldDB" id="A0A9X2KK70"/>
<comment type="caution">
    <text evidence="2">The sequence shown here is derived from an EMBL/GenBank/DDBJ whole genome shotgun (WGS) entry which is preliminary data.</text>
</comment>
<dbReference type="InterPro" id="IPR010982">
    <property type="entry name" value="Lambda_DNA-bd_dom_sf"/>
</dbReference>
<sequence>MPSESPLKRAVRLAGSQAALARKIGRPQQTVNDWVVNGRPVPPVDAQAIERETGVPKEQLRPDIYPPQLAAQPPAPTRDQLEGVRT</sequence>
<protein>
    <submittedName>
        <fullName evidence="2">Helix-turn-helix domain-containing protein</fullName>
    </submittedName>
</protein>
<gene>
    <name evidence="2" type="ORF">M9978_02475</name>
</gene>
<evidence type="ECO:0000256" key="1">
    <source>
        <dbReference type="SAM" id="MobiDB-lite"/>
    </source>
</evidence>
<evidence type="ECO:0000313" key="3">
    <source>
        <dbReference type="Proteomes" id="UP001139451"/>
    </source>
</evidence>
<dbReference type="Pfam" id="PF15943">
    <property type="entry name" value="YdaS_toxin"/>
    <property type="match status" value="1"/>
</dbReference>
<dbReference type="Gene3D" id="1.10.260.40">
    <property type="entry name" value="lambda repressor-like DNA-binding domains"/>
    <property type="match status" value="1"/>
</dbReference>
<name>A0A9X2KK70_9SPHN</name>
<reference evidence="2" key="1">
    <citation type="submission" date="2022-05" db="EMBL/GenBank/DDBJ databases">
        <title>Sphingomonas sp. strain MG17 Genome sequencing and assembly.</title>
        <authorList>
            <person name="Kim I."/>
        </authorList>
    </citation>
    <scope>NUCLEOTIDE SEQUENCE</scope>
    <source>
        <strain evidence="2">MG17</strain>
    </source>
</reference>
<keyword evidence="3" id="KW-1185">Reference proteome</keyword>
<dbReference type="SUPFAM" id="SSF47413">
    <property type="entry name" value="lambda repressor-like DNA-binding domains"/>
    <property type="match status" value="1"/>
</dbReference>
<dbReference type="GO" id="GO:0003677">
    <property type="term" value="F:DNA binding"/>
    <property type="evidence" value="ECO:0007669"/>
    <property type="project" value="InterPro"/>
</dbReference>
<organism evidence="2 3">
    <name type="scientific">Sphingomonas tagetis</name>
    <dbReference type="NCBI Taxonomy" id="2949092"/>
    <lineage>
        <taxon>Bacteria</taxon>
        <taxon>Pseudomonadati</taxon>
        <taxon>Pseudomonadota</taxon>
        <taxon>Alphaproteobacteria</taxon>
        <taxon>Sphingomonadales</taxon>
        <taxon>Sphingomonadaceae</taxon>
        <taxon>Sphingomonas</taxon>
    </lineage>
</organism>
<dbReference type="InterPro" id="IPR001387">
    <property type="entry name" value="Cro/C1-type_HTH"/>
</dbReference>
<dbReference type="InterPro" id="IPR031856">
    <property type="entry name" value="YdaS_toxin-like"/>
</dbReference>
<dbReference type="EMBL" id="JAMLDX010000001">
    <property type="protein sequence ID" value="MCP3729282.1"/>
    <property type="molecule type" value="Genomic_DNA"/>
</dbReference>
<dbReference type="Proteomes" id="UP001139451">
    <property type="component" value="Unassembled WGS sequence"/>
</dbReference>
<proteinExistence type="predicted"/>
<evidence type="ECO:0000313" key="2">
    <source>
        <dbReference type="EMBL" id="MCP3729282.1"/>
    </source>
</evidence>
<dbReference type="CDD" id="cd00093">
    <property type="entry name" value="HTH_XRE"/>
    <property type="match status" value="1"/>
</dbReference>
<feature type="region of interest" description="Disordered" evidence="1">
    <location>
        <begin position="53"/>
        <end position="86"/>
    </location>
</feature>
<accession>A0A9X2KK70</accession>